<gene>
    <name evidence="1" type="ORF">DDE20_13015</name>
</gene>
<dbReference type="AlphaFoldDB" id="A0A2T8HST7"/>
<reference evidence="1 2" key="1">
    <citation type="submission" date="2018-04" db="EMBL/GenBank/DDBJ databases">
        <title>Pararhodobacter oceanense sp. nov., isolated from marine intertidal sediment.</title>
        <authorList>
            <person name="Wang X.-L."/>
            <person name="Du Z.-J."/>
        </authorList>
    </citation>
    <scope>NUCLEOTIDE SEQUENCE [LARGE SCALE GENOMIC DNA]</scope>
    <source>
        <strain evidence="1 2">AM505</strain>
    </source>
</reference>
<comment type="caution">
    <text evidence="1">The sequence shown here is derived from an EMBL/GenBank/DDBJ whole genome shotgun (WGS) entry which is preliminary data.</text>
</comment>
<dbReference type="OrthoDB" id="8724542at2"/>
<dbReference type="RefSeq" id="WP_116558937.1">
    <property type="nucleotide sequence ID" value="NZ_QDKM01000005.1"/>
</dbReference>
<dbReference type="PROSITE" id="PS51257">
    <property type="entry name" value="PROKAR_LIPOPROTEIN"/>
    <property type="match status" value="1"/>
</dbReference>
<keyword evidence="2" id="KW-1185">Reference proteome</keyword>
<evidence type="ECO:0000313" key="1">
    <source>
        <dbReference type="EMBL" id="PVH28485.1"/>
    </source>
</evidence>
<dbReference type="Gene3D" id="3.30.10.10">
    <property type="entry name" value="Trypsin Inhibitor V, subunit A"/>
    <property type="match status" value="1"/>
</dbReference>
<proteinExistence type="predicted"/>
<accession>A0A2T8HST7</accession>
<dbReference type="Proteomes" id="UP000245911">
    <property type="component" value="Unassembled WGS sequence"/>
</dbReference>
<name>A0A2T8HST7_9RHOB</name>
<dbReference type="Pfam" id="PF11720">
    <property type="entry name" value="Inhibitor_I78"/>
    <property type="match status" value="1"/>
</dbReference>
<sequence>MRVILGMAVLALIAGCTTELPQERADNADPVDACGAAQLQHLVGAPLPQPFSHQGDVRIYTSGSPVTMDNRPDRLNIELAPSGGQQVVAVSCG</sequence>
<dbReference type="InterPro" id="IPR021719">
    <property type="entry name" value="Prot_inh_I78"/>
</dbReference>
<evidence type="ECO:0000313" key="2">
    <source>
        <dbReference type="Proteomes" id="UP000245911"/>
    </source>
</evidence>
<dbReference type="EMBL" id="QDKM01000005">
    <property type="protein sequence ID" value="PVH28485.1"/>
    <property type="molecule type" value="Genomic_DNA"/>
</dbReference>
<protein>
    <recommendedName>
        <fullName evidence="3">Peptidase inhibitor I78</fullName>
    </recommendedName>
</protein>
<evidence type="ECO:0008006" key="3">
    <source>
        <dbReference type="Google" id="ProtNLM"/>
    </source>
</evidence>
<organism evidence="1 2">
    <name type="scientific">Pararhodobacter oceanensis</name>
    <dbReference type="NCBI Taxonomy" id="2172121"/>
    <lineage>
        <taxon>Bacteria</taxon>
        <taxon>Pseudomonadati</taxon>
        <taxon>Pseudomonadota</taxon>
        <taxon>Alphaproteobacteria</taxon>
        <taxon>Rhodobacterales</taxon>
        <taxon>Paracoccaceae</taxon>
        <taxon>Pararhodobacter</taxon>
    </lineage>
</organism>